<dbReference type="AlphaFoldDB" id="N0DYW7"/>
<accession>N0DYW7</accession>
<evidence type="ECO:0000313" key="3">
    <source>
        <dbReference type="Proteomes" id="UP000013167"/>
    </source>
</evidence>
<organism evidence="2 3">
    <name type="scientific">Phycicoccus elongatus Lp2</name>
    <dbReference type="NCBI Taxonomy" id="1193181"/>
    <lineage>
        <taxon>Bacteria</taxon>
        <taxon>Bacillati</taxon>
        <taxon>Actinomycetota</taxon>
        <taxon>Actinomycetes</taxon>
        <taxon>Micrococcales</taxon>
        <taxon>Intrasporangiaceae</taxon>
        <taxon>Phycicoccus</taxon>
    </lineage>
</organism>
<dbReference type="Proteomes" id="UP000013167">
    <property type="component" value="Unassembled WGS sequence"/>
</dbReference>
<dbReference type="HOGENOM" id="CLU_2132324_0_0_11"/>
<protein>
    <submittedName>
        <fullName evidence="2">Uncharacterized protein</fullName>
    </submittedName>
</protein>
<name>N0DYW7_9MICO</name>
<gene>
    <name evidence="2" type="ORF">BN10_300079</name>
</gene>
<proteinExistence type="predicted"/>
<sequence>MNYDKLARDGSAAVSLRYLASGRGRSVVLVLAHFVLGFAPVISGVVGLKAAEDTAQLSTAVREVERIAPVTVGHGSQSSLGVPGCGRAATCSRHGQSVSQLVQCHPLRCSHQR</sequence>
<keyword evidence="3" id="KW-1185">Reference proteome</keyword>
<evidence type="ECO:0000256" key="1">
    <source>
        <dbReference type="SAM" id="Phobius"/>
    </source>
</evidence>
<evidence type="ECO:0000313" key="2">
    <source>
        <dbReference type="EMBL" id="CCH69738.1"/>
    </source>
</evidence>
<reference evidence="2 3" key="1">
    <citation type="journal article" date="2013" name="ISME J.">
        <title>A metabolic model for members of the genus Tetrasphaera involved in enhanced biological phosphorus removal.</title>
        <authorList>
            <person name="Kristiansen R."/>
            <person name="Nguyen H.T.T."/>
            <person name="Saunders A.M."/>
            <person name="Nielsen J.L."/>
            <person name="Wimmer R."/>
            <person name="Le V.Q."/>
            <person name="McIlroy S.J."/>
            <person name="Petrovski S."/>
            <person name="Seviour R.J."/>
            <person name="Calteau A."/>
            <person name="Nielsen K.L."/>
            <person name="Nielsen P.H."/>
        </authorList>
    </citation>
    <scope>NUCLEOTIDE SEQUENCE [LARGE SCALE GENOMIC DNA]</scope>
    <source>
        <strain evidence="2 3">Lp2</strain>
    </source>
</reference>
<comment type="caution">
    <text evidence="2">The sequence shown here is derived from an EMBL/GenBank/DDBJ whole genome shotgun (WGS) entry which is preliminary data.</text>
</comment>
<dbReference type="EMBL" id="CAIZ01000098">
    <property type="protein sequence ID" value="CCH69738.1"/>
    <property type="molecule type" value="Genomic_DNA"/>
</dbReference>
<keyword evidence="1" id="KW-0812">Transmembrane</keyword>
<feature type="transmembrane region" description="Helical" evidence="1">
    <location>
        <begin position="27"/>
        <end position="48"/>
    </location>
</feature>
<keyword evidence="1" id="KW-0472">Membrane</keyword>
<keyword evidence="1" id="KW-1133">Transmembrane helix</keyword>